<protein>
    <submittedName>
        <fullName evidence="1">Uncharacterized protein</fullName>
    </submittedName>
</protein>
<proteinExistence type="predicted"/>
<name>A0A221K5X1_9RHOB</name>
<dbReference type="RefSeq" id="WP_275888340.1">
    <property type="nucleotide sequence ID" value="NZ_CP022416.1"/>
</dbReference>
<dbReference type="AlphaFoldDB" id="A0A221K5X1"/>
<gene>
    <name evidence="1" type="ORF">SULPSESMR1_04691</name>
</gene>
<reference evidence="1 2" key="1">
    <citation type="submission" date="2017-07" db="EMBL/GenBank/DDBJ databases">
        <title>Genome Sequence of Sulfitobacter pseudonitzschiae Strain SMR1 Isolated from a culture of the Diatom Skeletonema marinoi.</title>
        <authorList>
            <person name="Topel M."/>
            <person name="Pinder M.I.M."/>
            <person name="Johansson O.N."/>
            <person name="Kourtchenko O."/>
            <person name="Godhe A."/>
            <person name="Clarke A.K."/>
        </authorList>
    </citation>
    <scope>NUCLEOTIDE SEQUENCE [LARGE SCALE GENOMIC DNA]</scope>
    <source>
        <strain evidence="1 2">SMR1</strain>
        <plasmid evidence="1 2">pSMR1-1</plasmid>
    </source>
</reference>
<keyword evidence="1" id="KW-0614">Plasmid</keyword>
<dbReference type="EMBL" id="CP022416">
    <property type="protein sequence ID" value="ASM74389.1"/>
    <property type="molecule type" value="Genomic_DNA"/>
</dbReference>
<keyword evidence="2" id="KW-1185">Reference proteome</keyword>
<accession>A0A221K5X1</accession>
<organism evidence="1 2">
    <name type="scientific">Pseudosulfitobacter pseudonitzschiae</name>
    <dbReference type="NCBI Taxonomy" id="1402135"/>
    <lineage>
        <taxon>Bacteria</taxon>
        <taxon>Pseudomonadati</taxon>
        <taxon>Pseudomonadota</taxon>
        <taxon>Alphaproteobacteria</taxon>
        <taxon>Rhodobacterales</taxon>
        <taxon>Roseobacteraceae</taxon>
        <taxon>Pseudosulfitobacter</taxon>
    </lineage>
</organism>
<evidence type="ECO:0000313" key="2">
    <source>
        <dbReference type="Proteomes" id="UP000199754"/>
    </source>
</evidence>
<dbReference type="Proteomes" id="UP000199754">
    <property type="component" value="Plasmid pSMR1-1"/>
</dbReference>
<geneLocation type="plasmid" evidence="1 2">
    <name>pSMR1-1</name>
</geneLocation>
<evidence type="ECO:0000313" key="1">
    <source>
        <dbReference type="EMBL" id="ASM74389.1"/>
    </source>
</evidence>
<sequence>MRADGARQQHDKAVQTHLARRVLAAGQAVDADLTDVVIVV</sequence>
<dbReference type="KEGG" id="spse:SULPSESMR1_04691"/>